<evidence type="ECO:0000313" key="7">
    <source>
        <dbReference type="Proteomes" id="UP000075609"/>
    </source>
</evidence>
<keyword evidence="1" id="KW-0732">Signal</keyword>
<dbReference type="InterPro" id="IPR036249">
    <property type="entry name" value="Thioredoxin-like_sf"/>
</dbReference>
<accession>A0ABR5VZG0</accession>
<dbReference type="Gene3D" id="3.40.30.10">
    <property type="entry name" value="Glutaredoxin"/>
    <property type="match status" value="1"/>
</dbReference>
<dbReference type="RefSeq" id="WP_061900595.1">
    <property type="nucleotide sequence ID" value="NZ_CAXYEW010000040.1"/>
</dbReference>
<evidence type="ECO:0000256" key="1">
    <source>
        <dbReference type="ARBA" id="ARBA00022729"/>
    </source>
</evidence>
<comment type="caution">
    <text evidence="6">The sequence shown here is derived from an EMBL/GenBank/DDBJ whole genome shotgun (WGS) entry which is preliminary data.</text>
</comment>
<name>A0ABR5VZG0_9VIBR</name>
<gene>
    <name evidence="6" type="ORF">ATY35_19060</name>
</gene>
<dbReference type="Proteomes" id="UP000075609">
    <property type="component" value="Unassembled WGS sequence"/>
</dbReference>
<dbReference type="PANTHER" id="PTHR13887">
    <property type="entry name" value="GLUTATHIONE S-TRANSFERASE KAPPA"/>
    <property type="match status" value="1"/>
</dbReference>
<dbReference type="Pfam" id="PF01323">
    <property type="entry name" value="DSBA"/>
    <property type="match status" value="1"/>
</dbReference>
<evidence type="ECO:0000313" key="6">
    <source>
        <dbReference type="EMBL" id="KYN82962.1"/>
    </source>
</evidence>
<dbReference type="EMBL" id="LOBP01000170">
    <property type="protein sequence ID" value="KYN82962.1"/>
    <property type="molecule type" value="Genomic_DNA"/>
</dbReference>
<dbReference type="InterPro" id="IPR001853">
    <property type="entry name" value="DSBA-like_thioredoxin_dom"/>
</dbReference>
<feature type="domain" description="DSBA-like thioredoxin" evidence="5">
    <location>
        <begin position="3"/>
        <end position="187"/>
    </location>
</feature>
<protein>
    <recommendedName>
        <fullName evidence="5">DSBA-like thioredoxin domain-containing protein</fullName>
    </recommendedName>
</protein>
<dbReference type="SUPFAM" id="SSF52833">
    <property type="entry name" value="Thioredoxin-like"/>
    <property type="match status" value="1"/>
</dbReference>
<keyword evidence="4" id="KW-0676">Redox-active center</keyword>
<keyword evidence="7" id="KW-1185">Reference proteome</keyword>
<reference evidence="6 7" key="1">
    <citation type="submission" date="2015-12" db="EMBL/GenBank/DDBJ databases">
        <authorList>
            <person name="Tarr C.L."/>
            <person name="Gladney L.M."/>
        </authorList>
    </citation>
    <scope>NUCLEOTIDE SEQUENCE [LARGE SCALE GENOMIC DNA]</scope>
    <source>
        <strain evidence="6 7">1048-83</strain>
    </source>
</reference>
<keyword evidence="2" id="KW-0560">Oxidoreductase</keyword>
<sequence length="207" mass="23804">MKVEFFHDVVCGWCYIQSPILRELSLKYNVEVVHRNFILQKNDQEMIARWGSLEAAKEQVLQHWESCMAFEGKPERFNIDGMRESSFNYPNGMLAAKATKTAEILGGQIAHWDMFDALQKFHLQDSKNVSDINVIKEAINSQSYDEKKFIELMNSEQVNSELSKDALMAFNYGVKSIPTLVVNNEHIIRSTTKLPVLMKILSDLEVL</sequence>
<organism evidence="6 7">
    <name type="scientific">Vibrio cidicii</name>
    <dbReference type="NCBI Taxonomy" id="1763883"/>
    <lineage>
        <taxon>Bacteria</taxon>
        <taxon>Pseudomonadati</taxon>
        <taxon>Pseudomonadota</taxon>
        <taxon>Gammaproteobacteria</taxon>
        <taxon>Vibrionales</taxon>
        <taxon>Vibrionaceae</taxon>
        <taxon>Vibrio</taxon>
    </lineage>
</organism>
<proteinExistence type="predicted"/>
<evidence type="ECO:0000256" key="4">
    <source>
        <dbReference type="ARBA" id="ARBA00023284"/>
    </source>
</evidence>
<keyword evidence="3" id="KW-1015">Disulfide bond</keyword>
<evidence type="ECO:0000259" key="5">
    <source>
        <dbReference type="Pfam" id="PF01323"/>
    </source>
</evidence>
<evidence type="ECO:0000256" key="3">
    <source>
        <dbReference type="ARBA" id="ARBA00023157"/>
    </source>
</evidence>
<dbReference type="PANTHER" id="PTHR13887:SF14">
    <property type="entry name" value="DISULFIDE BOND FORMATION PROTEIN D"/>
    <property type="match status" value="1"/>
</dbReference>
<evidence type="ECO:0000256" key="2">
    <source>
        <dbReference type="ARBA" id="ARBA00023002"/>
    </source>
</evidence>